<accession>A0ABR2KXV1</accession>
<evidence type="ECO:0000313" key="1">
    <source>
        <dbReference type="EMBL" id="KAK8895915.1"/>
    </source>
</evidence>
<sequence>MSQSVEQPQIENVDDVIRNKKTGKILKESLQHEYPRVCLNRKSYRKHILIGKQFIINDDPEHKKEFDHINRDTTDYHLSNLRWITPSNNQRNRNSYKNIKSEYVDEISDDAITVNEYNNHEFTDYYFHDDTFYFFNGIQYRKLHINMDKRDGGLFVVMLNNEGKHVHIYYSKFKRLYDLM</sequence>
<name>A0ABR2KXV1_9EUKA</name>
<dbReference type="SUPFAM" id="SSF54060">
    <property type="entry name" value="His-Me finger endonucleases"/>
    <property type="match status" value="1"/>
</dbReference>
<gene>
    <name evidence="1" type="ORF">M9Y10_013801</name>
</gene>
<protein>
    <recommendedName>
        <fullName evidence="3">HNH nuclease domain-containing protein</fullName>
    </recommendedName>
</protein>
<evidence type="ECO:0000313" key="2">
    <source>
        <dbReference type="Proteomes" id="UP001470230"/>
    </source>
</evidence>
<comment type="caution">
    <text evidence="1">The sequence shown here is derived from an EMBL/GenBank/DDBJ whole genome shotgun (WGS) entry which is preliminary data.</text>
</comment>
<dbReference type="Proteomes" id="UP001470230">
    <property type="component" value="Unassembled WGS sequence"/>
</dbReference>
<dbReference type="EMBL" id="JAPFFF010000002">
    <property type="protein sequence ID" value="KAK8895915.1"/>
    <property type="molecule type" value="Genomic_DNA"/>
</dbReference>
<reference evidence="1 2" key="1">
    <citation type="submission" date="2024-04" db="EMBL/GenBank/DDBJ databases">
        <title>Tritrichomonas musculus Genome.</title>
        <authorList>
            <person name="Alves-Ferreira E."/>
            <person name="Grigg M."/>
            <person name="Lorenzi H."/>
            <person name="Galac M."/>
        </authorList>
    </citation>
    <scope>NUCLEOTIDE SEQUENCE [LARGE SCALE GENOMIC DNA]</scope>
    <source>
        <strain evidence="1 2">EAF2021</strain>
    </source>
</reference>
<organism evidence="1 2">
    <name type="scientific">Tritrichomonas musculus</name>
    <dbReference type="NCBI Taxonomy" id="1915356"/>
    <lineage>
        <taxon>Eukaryota</taxon>
        <taxon>Metamonada</taxon>
        <taxon>Parabasalia</taxon>
        <taxon>Tritrichomonadida</taxon>
        <taxon>Tritrichomonadidae</taxon>
        <taxon>Tritrichomonas</taxon>
    </lineage>
</organism>
<dbReference type="InterPro" id="IPR044925">
    <property type="entry name" value="His-Me_finger_sf"/>
</dbReference>
<dbReference type="Gene3D" id="3.90.75.20">
    <property type="match status" value="1"/>
</dbReference>
<evidence type="ECO:0008006" key="3">
    <source>
        <dbReference type="Google" id="ProtNLM"/>
    </source>
</evidence>
<proteinExistence type="predicted"/>
<keyword evidence="2" id="KW-1185">Reference proteome</keyword>